<keyword evidence="3" id="KW-1185">Reference proteome</keyword>
<evidence type="ECO:0000313" key="2">
    <source>
        <dbReference type="EMBL" id="KAL0562727.1"/>
    </source>
</evidence>
<comment type="caution">
    <text evidence="2">The sequence shown here is derived from an EMBL/GenBank/DDBJ whole genome shotgun (WGS) entry which is preliminary data.</text>
</comment>
<name>A0ABR3EIL7_9AGAR</name>
<feature type="region of interest" description="Disordered" evidence="1">
    <location>
        <begin position="1"/>
        <end position="165"/>
    </location>
</feature>
<organism evidence="2 3">
    <name type="scientific">Marasmius crinis-equi</name>
    <dbReference type="NCBI Taxonomy" id="585013"/>
    <lineage>
        <taxon>Eukaryota</taxon>
        <taxon>Fungi</taxon>
        <taxon>Dikarya</taxon>
        <taxon>Basidiomycota</taxon>
        <taxon>Agaricomycotina</taxon>
        <taxon>Agaricomycetes</taxon>
        <taxon>Agaricomycetidae</taxon>
        <taxon>Agaricales</taxon>
        <taxon>Marasmiineae</taxon>
        <taxon>Marasmiaceae</taxon>
        <taxon>Marasmius</taxon>
    </lineage>
</organism>
<sequence>LSDRILTTAPQPAPVDDSQLADDAASTIPYAGPSAPPPAPRLSRAEREAHPLFTDGTEILGGEPLRGHATLTGLGSPPAPPGPPAPPTPPAFLARRAADTETHPYTEAAIITQARGGRGGGGRGGRKAKSGRGGGHGSDTEIDDAPSPVEETAVAPKARGGTRKK</sequence>
<feature type="non-terminal residue" evidence="2">
    <location>
        <position position="1"/>
    </location>
</feature>
<feature type="non-terminal residue" evidence="2">
    <location>
        <position position="165"/>
    </location>
</feature>
<evidence type="ECO:0000256" key="1">
    <source>
        <dbReference type="SAM" id="MobiDB-lite"/>
    </source>
</evidence>
<feature type="compositionally biased region" description="Pro residues" evidence="1">
    <location>
        <begin position="77"/>
        <end position="90"/>
    </location>
</feature>
<evidence type="ECO:0000313" key="3">
    <source>
        <dbReference type="Proteomes" id="UP001465976"/>
    </source>
</evidence>
<dbReference type="Proteomes" id="UP001465976">
    <property type="component" value="Unassembled WGS sequence"/>
</dbReference>
<reference evidence="2 3" key="1">
    <citation type="submission" date="2024-02" db="EMBL/GenBank/DDBJ databases">
        <title>A draft genome for the cacao thread blight pathogen Marasmius crinis-equi.</title>
        <authorList>
            <person name="Cohen S.P."/>
            <person name="Baruah I.K."/>
            <person name="Amoako-Attah I."/>
            <person name="Bukari Y."/>
            <person name="Meinhardt L.W."/>
            <person name="Bailey B.A."/>
        </authorList>
    </citation>
    <scope>NUCLEOTIDE SEQUENCE [LARGE SCALE GENOMIC DNA]</scope>
    <source>
        <strain evidence="2 3">GH-76</strain>
    </source>
</reference>
<accession>A0ABR3EIL7</accession>
<gene>
    <name evidence="2" type="ORF">V5O48_019354</name>
</gene>
<protein>
    <submittedName>
        <fullName evidence="2">Uncharacterized protein</fullName>
    </submittedName>
</protein>
<proteinExistence type="predicted"/>
<dbReference type="EMBL" id="JBAHYK010004659">
    <property type="protein sequence ID" value="KAL0562727.1"/>
    <property type="molecule type" value="Genomic_DNA"/>
</dbReference>